<evidence type="ECO:0000256" key="3">
    <source>
        <dbReference type="ARBA" id="ARBA00005708"/>
    </source>
</evidence>
<comment type="pathway">
    <text evidence="2">Cofactor biosynthesis; tetrahydrofolate biosynthesis; 2-amino-4-hydroxy-6-hydroxymethyl-7,8-dihydropteridine diphosphate from 7,8-dihydroneopterin triphosphate: step 3/4.</text>
</comment>
<dbReference type="GO" id="GO:0005737">
    <property type="term" value="C:cytoplasm"/>
    <property type="evidence" value="ECO:0007669"/>
    <property type="project" value="TreeGrafter"/>
</dbReference>
<proteinExistence type="inferred from homology"/>
<evidence type="ECO:0000256" key="1">
    <source>
        <dbReference type="ARBA" id="ARBA00001353"/>
    </source>
</evidence>
<dbReference type="EC" id="4.1.2.25" evidence="4"/>
<comment type="caution">
    <text evidence="9">The sequence shown here is derived from an EMBL/GenBank/DDBJ whole genome shotgun (WGS) entry which is preliminary data.</text>
</comment>
<accession>A0A507AX78</accession>
<dbReference type="InterPro" id="IPR043133">
    <property type="entry name" value="GTP-CH-I_C/QueF"/>
</dbReference>
<dbReference type="InterPro" id="IPR006156">
    <property type="entry name" value="Dihydroneopterin_aldolase"/>
</dbReference>
<dbReference type="AlphaFoldDB" id="A0A507AX78"/>
<dbReference type="PANTHER" id="PTHR42844:SF1">
    <property type="entry name" value="DIHYDRONEOPTERIN ALDOLASE 1-RELATED"/>
    <property type="match status" value="1"/>
</dbReference>
<evidence type="ECO:0000313" key="10">
    <source>
        <dbReference type="Proteomes" id="UP000319257"/>
    </source>
</evidence>
<keyword evidence="10" id="KW-1185">Reference proteome</keyword>
<evidence type="ECO:0000256" key="6">
    <source>
        <dbReference type="ARBA" id="ARBA00023239"/>
    </source>
</evidence>
<dbReference type="RefSeq" id="XP_030990601.1">
    <property type="nucleotide sequence ID" value="XM_031144576.1"/>
</dbReference>
<keyword evidence="6" id="KW-0456">Lyase</keyword>
<dbReference type="EMBL" id="SKBQ01000071">
    <property type="protein sequence ID" value="TPX08890.1"/>
    <property type="molecule type" value="Genomic_DNA"/>
</dbReference>
<evidence type="ECO:0000256" key="4">
    <source>
        <dbReference type="ARBA" id="ARBA00013043"/>
    </source>
</evidence>
<evidence type="ECO:0000256" key="2">
    <source>
        <dbReference type="ARBA" id="ARBA00005013"/>
    </source>
</evidence>
<dbReference type="InterPro" id="IPR006157">
    <property type="entry name" value="FolB_dom"/>
</dbReference>
<dbReference type="Proteomes" id="UP000319257">
    <property type="component" value="Unassembled WGS sequence"/>
</dbReference>
<dbReference type="PANTHER" id="PTHR42844">
    <property type="entry name" value="DIHYDRONEOPTERIN ALDOLASE 1-RELATED"/>
    <property type="match status" value="1"/>
</dbReference>
<dbReference type="Pfam" id="PF02152">
    <property type="entry name" value="FolB"/>
    <property type="match status" value="1"/>
</dbReference>
<dbReference type="GO" id="GO:0004150">
    <property type="term" value="F:dihydroneopterin aldolase activity"/>
    <property type="evidence" value="ECO:0007669"/>
    <property type="project" value="UniProtKB-EC"/>
</dbReference>
<dbReference type="SMART" id="SM00905">
    <property type="entry name" value="FolB"/>
    <property type="match status" value="1"/>
</dbReference>
<dbReference type="GO" id="GO:0046656">
    <property type="term" value="P:folic acid biosynthetic process"/>
    <property type="evidence" value="ECO:0007669"/>
    <property type="project" value="UniProtKB-KW"/>
</dbReference>
<protein>
    <recommendedName>
        <fullName evidence="4">dihydroneopterin aldolase</fullName>
        <ecNumber evidence="4">4.1.2.25</ecNumber>
    </recommendedName>
    <alternativeName>
        <fullName evidence="7">7,8-dihydroneopterin aldolase</fullName>
    </alternativeName>
</protein>
<name>A0A507AX78_9PEZI</name>
<dbReference type="InParanoid" id="A0A507AX78"/>
<dbReference type="Gene3D" id="3.30.1130.10">
    <property type="match status" value="2"/>
</dbReference>
<keyword evidence="5" id="KW-0289">Folate biosynthesis</keyword>
<feature type="domain" description="Dihydroneopterin aldolase/epimerase" evidence="8">
    <location>
        <begin position="187"/>
        <end position="294"/>
    </location>
</feature>
<dbReference type="SUPFAM" id="SSF55620">
    <property type="entry name" value="Tetrahydrobiopterin biosynthesis enzymes-like"/>
    <property type="match status" value="1"/>
</dbReference>
<evidence type="ECO:0000259" key="8">
    <source>
        <dbReference type="SMART" id="SM00905"/>
    </source>
</evidence>
<comment type="catalytic activity">
    <reaction evidence="1">
        <text>7,8-dihydroneopterin = 6-hydroxymethyl-7,8-dihydropterin + glycolaldehyde</text>
        <dbReference type="Rhea" id="RHEA:10540"/>
        <dbReference type="ChEBI" id="CHEBI:17001"/>
        <dbReference type="ChEBI" id="CHEBI:17071"/>
        <dbReference type="ChEBI" id="CHEBI:44841"/>
        <dbReference type="EC" id="4.1.2.25"/>
    </reaction>
</comment>
<evidence type="ECO:0000313" key="9">
    <source>
        <dbReference type="EMBL" id="TPX08890.1"/>
    </source>
</evidence>
<dbReference type="GeneID" id="41977041"/>
<sequence>MASYMGSGTARLVTSAEARAAAGEAPATIRIRNLQSVVCVGTDAWGRHGRTQPILVSAEVGLKQTFGAAANSDSVSADTVHYGTLTKAILGFLEEKCGPNVPPNPTAVWTLKCALEGLWARLTGLCIFEILLGGYPNRSQPPVLNATQLRSLAITFHLPKASLAGDGVSLTAMCVYGNRAGVYSMSLCLHNLRQRTLIGVNPNERLAKQVVGTTVEIDKYTLFEDEYTTLENLVVETIEPTAFETLEALATHTAKAVLAGFKGPTGADAWRVKIQMEKPTAITFADCPVIEVVAGPEDLA</sequence>
<evidence type="ECO:0000256" key="7">
    <source>
        <dbReference type="ARBA" id="ARBA00032903"/>
    </source>
</evidence>
<reference evidence="9 10" key="1">
    <citation type="submission" date="2019-06" db="EMBL/GenBank/DDBJ databases">
        <title>Draft genome sequence of the filamentous fungus Phialemoniopsis curvata isolated from diesel fuel.</title>
        <authorList>
            <person name="Varaljay V.A."/>
            <person name="Lyon W.J."/>
            <person name="Crouch A.L."/>
            <person name="Drake C.E."/>
            <person name="Hollomon J.M."/>
            <person name="Nadeau L.J."/>
            <person name="Nunn H.S."/>
            <person name="Stevenson B.S."/>
            <person name="Bojanowski C.L."/>
            <person name="Crookes-Goodson W.J."/>
        </authorList>
    </citation>
    <scope>NUCLEOTIDE SEQUENCE [LARGE SCALE GENOMIC DNA]</scope>
    <source>
        <strain evidence="9 10">D216</strain>
    </source>
</reference>
<dbReference type="STRING" id="1093900.A0A507AX78"/>
<organism evidence="9 10">
    <name type="scientific">Thyridium curvatum</name>
    <dbReference type="NCBI Taxonomy" id="1093900"/>
    <lineage>
        <taxon>Eukaryota</taxon>
        <taxon>Fungi</taxon>
        <taxon>Dikarya</taxon>
        <taxon>Ascomycota</taxon>
        <taxon>Pezizomycotina</taxon>
        <taxon>Sordariomycetes</taxon>
        <taxon>Sordariomycetidae</taxon>
        <taxon>Thyridiales</taxon>
        <taxon>Thyridiaceae</taxon>
        <taxon>Thyridium</taxon>
    </lineage>
</organism>
<gene>
    <name evidence="9" type="ORF">E0L32_009594</name>
</gene>
<dbReference type="OrthoDB" id="5425486at2759"/>
<comment type="similarity">
    <text evidence="3">Belongs to the DHNA family.</text>
</comment>
<evidence type="ECO:0000256" key="5">
    <source>
        <dbReference type="ARBA" id="ARBA00022909"/>
    </source>
</evidence>